<proteinExistence type="predicted"/>
<dbReference type="EMBL" id="BGPR01010769">
    <property type="protein sequence ID" value="GBN47921.1"/>
    <property type="molecule type" value="Genomic_DNA"/>
</dbReference>
<evidence type="ECO:0000313" key="5">
    <source>
        <dbReference type="Proteomes" id="UP000499080"/>
    </source>
</evidence>
<dbReference type="EMBL" id="BGPR01059074">
    <property type="protein sequence ID" value="GBO35139.1"/>
    <property type="molecule type" value="Genomic_DNA"/>
</dbReference>
<evidence type="ECO:0000313" key="2">
    <source>
        <dbReference type="EMBL" id="GBN47921.1"/>
    </source>
</evidence>
<evidence type="ECO:0000313" key="3">
    <source>
        <dbReference type="EMBL" id="GBO35139.1"/>
    </source>
</evidence>
<name>A0A4Y2P8L8_ARAVE</name>
<evidence type="ECO:0000313" key="4">
    <source>
        <dbReference type="EMBL" id="GBO35141.1"/>
    </source>
</evidence>
<dbReference type="OrthoDB" id="6437547at2759"/>
<dbReference type="EMBL" id="BGPR01010741">
    <property type="protein sequence ID" value="GBN47764.1"/>
    <property type="molecule type" value="Genomic_DNA"/>
</dbReference>
<accession>A0A4Y2P8L8</accession>
<sequence>MCMVSVPFDWMSSGHPGIDLSNLPRVPAGTTHLIGCRPLYAKKVNLSLTGYRSNGWAGDLSQLAVRERVESGVRPSPGTGDDDRKAAVHISVEDVVDANRAGQRAGPAPQDNLVRECCVALTLPFPFLYVPAK</sequence>
<gene>
    <name evidence="2" type="ORF">AVEN_100490_1</name>
    <name evidence="4" type="ORF">AVEN_158147_1</name>
    <name evidence="3" type="ORF">AVEN_32174_1</name>
    <name evidence="1" type="ORF">AVEN_97913_1</name>
</gene>
<organism evidence="1 5">
    <name type="scientific">Araneus ventricosus</name>
    <name type="common">Orbweaver spider</name>
    <name type="synonym">Epeira ventricosa</name>
    <dbReference type="NCBI Taxonomy" id="182803"/>
    <lineage>
        <taxon>Eukaryota</taxon>
        <taxon>Metazoa</taxon>
        <taxon>Ecdysozoa</taxon>
        <taxon>Arthropoda</taxon>
        <taxon>Chelicerata</taxon>
        <taxon>Arachnida</taxon>
        <taxon>Araneae</taxon>
        <taxon>Araneomorphae</taxon>
        <taxon>Entelegynae</taxon>
        <taxon>Araneoidea</taxon>
        <taxon>Araneidae</taxon>
        <taxon>Araneus</taxon>
    </lineage>
</organism>
<dbReference type="AlphaFoldDB" id="A0A4Y2P8L8"/>
<reference evidence="1 5" key="1">
    <citation type="journal article" date="2019" name="Sci. Rep.">
        <title>Orb-weaving spider Araneus ventricosus genome elucidates the spidroin gene catalogue.</title>
        <authorList>
            <person name="Kono N."/>
            <person name="Nakamura H."/>
            <person name="Ohtoshi R."/>
            <person name="Moran D.A.P."/>
            <person name="Shinohara A."/>
            <person name="Yoshida Y."/>
            <person name="Fujiwara M."/>
            <person name="Mori M."/>
            <person name="Tomita M."/>
            <person name="Arakawa K."/>
        </authorList>
    </citation>
    <scope>NUCLEOTIDE SEQUENCE [LARGE SCALE GENOMIC DNA]</scope>
</reference>
<protein>
    <submittedName>
        <fullName evidence="1">Uncharacterized protein</fullName>
    </submittedName>
</protein>
<keyword evidence="5" id="KW-1185">Reference proteome</keyword>
<evidence type="ECO:0000313" key="1">
    <source>
        <dbReference type="EMBL" id="GBN47764.1"/>
    </source>
</evidence>
<comment type="caution">
    <text evidence="1">The sequence shown here is derived from an EMBL/GenBank/DDBJ whole genome shotgun (WGS) entry which is preliminary data.</text>
</comment>
<dbReference type="Proteomes" id="UP000499080">
    <property type="component" value="Unassembled WGS sequence"/>
</dbReference>
<dbReference type="EMBL" id="BGPR01059076">
    <property type="protein sequence ID" value="GBO35141.1"/>
    <property type="molecule type" value="Genomic_DNA"/>
</dbReference>